<dbReference type="AlphaFoldDB" id="A0A820QM26"/>
<name>A0A820QM26_9BILA</name>
<dbReference type="EMBL" id="CAJOBB010027315">
    <property type="protein sequence ID" value="CAF4422115.1"/>
    <property type="molecule type" value="Genomic_DNA"/>
</dbReference>
<sequence>MKQGNDGNIDCLGATDEPKLCRYNTQTYDNGFYCEDRKTRLPICIQRNEICASDQTCANMEMLNLCAM</sequence>
<feature type="non-terminal residue" evidence="1">
    <location>
        <position position="68"/>
    </location>
</feature>
<organism evidence="1 2">
    <name type="scientific">Adineta steineri</name>
    <dbReference type="NCBI Taxonomy" id="433720"/>
    <lineage>
        <taxon>Eukaryota</taxon>
        <taxon>Metazoa</taxon>
        <taxon>Spiralia</taxon>
        <taxon>Gnathifera</taxon>
        <taxon>Rotifera</taxon>
        <taxon>Eurotatoria</taxon>
        <taxon>Bdelloidea</taxon>
        <taxon>Adinetida</taxon>
        <taxon>Adinetidae</taxon>
        <taxon>Adineta</taxon>
    </lineage>
</organism>
<accession>A0A820QM26</accession>
<dbReference type="Proteomes" id="UP000663868">
    <property type="component" value="Unassembled WGS sequence"/>
</dbReference>
<proteinExistence type="predicted"/>
<evidence type="ECO:0000313" key="2">
    <source>
        <dbReference type="Proteomes" id="UP000663868"/>
    </source>
</evidence>
<comment type="caution">
    <text evidence="1">The sequence shown here is derived from an EMBL/GenBank/DDBJ whole genome shotgun (WGS) entry which is preliminary data.</text>
</comment>
<protein>
    <submittedName>
        <fullName evidence="1">Uncharacterized protein</fullName>
    </submittedName>
</protein>
<evidence type="ECO:0000313" key="1">
    <source>
        <dbReference type="EMBL" id="CAF4422115.1"/>
    </source>
</evidence>
<reference evidence="1" key="1">
    <citation type="submission" date="2021-02" db="EMBL/GenBank/DDBJ databases">
        <authorList>
            <person name="Nowell W R."/>
        </authorList>
    </citation>
    <scope>NUCLEOTIDE SEQUENCE</scope>
</reference>
<gene>
    <name evidence="1" type="ORF">KXQ929_LOCUS52255</name>
</gene>